<evidence type="ECO:0000256" key="2">
    <source>
        <dbReference type="ARBA" id="ARBA00004286"/>
    </source>
</evidence>
<evidence type="ECO:0000256" key="15">
    <source>
        <dbReference type="ARBA" id="ARBA00023269"/>
    </source>
</evidence>
<dbReference type="PROSITE" id="PS00046">
    <property type="entry name" value="HISTONE_H2A"/>
    <property type="match status" value="1"/>
</dbReference>
<dbReference type="InterPro" id="IPR006716">
    <property type="entry name" value="ERG2_sigma1_rcpt-like"/>
</dbReference>
<dbReference type="GO" id="GO:0030527">
    <property type="term" value="F:structural constituent of chromatin"/>
    <property type="evidence" value="ECO:0007669"/>
    <property type="project" value="InterPro"/>
</dbReference>
<dbReference type="AlphaFoldDB" id="A0A1J8QEK6"/>
<evidence type="ECO:0000256" key="14">
    <source>
        <dbReference type="ARBA" id="ARBA00023242"/>
    </source>
</evidence>
<keyword evidence="13" id="KW-0472">Membrane</keyword>
<comment type="similarity">
    <text evidence="4">Belongs to the ERG2 family.</text>
</comment>
<comment type="caution">
    <text evidence="20">The sequence shown here is derived from an EMBL/GenBank/DDBJ whole genome shotgun (WGS) entry which is preliminary data.</text>
</comment>
<feature type="compositionally biased region" description="Gly residues" evidence="17">
    <location>
        <begin position="1"/>
        <end position="10"/>
    </location>
</feature>
<keyword evidence="11" id="KW-0007">Acetylation</keyword>
<proteinExistence type="inferred from homology"/>
<keyword evidence="9" id="KW-0256">Endoplasmic reticulum</keyword>
<evidence type="ECO:0000256" key="10">
    <source>
        <dbReference type="ARBA" id="ARBA00022989"/>
    </source>
</evidence>
<keyword evidence="21" id="KW-1185">Reference proteome</keyword>
<comment type="subcellular location">
    <subcellularLocation>
        <location evidence="2">Chromosome</location>
    </subcellularLocation>
    <subcellularLocation>
        <location evidence="3">Endoplasmic reticulum membrane</location>
    </subcellularLocation>
    <subcellularLocation>
        <location evidence="1">Nucleus</location>
    </subcellularLocation>
</comment>
<reference evidence="20 21" key="1">
    <citation type="submission" date="2016-03" db="EMBL/GenBank/DDBJ databases">
        <title>Comparative genomics of the ectomycorrhizal sister species Rhizopogon vinicolor and Rhizopogon vesiculosus (Basidiomycota: Boletales) reveals a divergence of the mating type B locus.</title>
        <authorList>
            <person name="Mujic A.B."/>
            <person name="Kuo A."/>
            <person name="Tritt A."/>
            <person name="Lipzen A."/>
            <person name="Chen C."/>
            <person name="Johnson J."/>
            <person name="Sharma A."/>
            <person name="Barry K."/>
            <person name="Grigoriev I.V."/>
            <person name="Spatafora J.W."/>
        </authorList>
    </citation>
    <scope>NUCLEOTIDE SEQUENCE [LARGE SCALE GENOMIC DNA]</scope>
    <source>
        <strain evidence="20 21">AM-OR11-056</strain>
    </source>
</reference>
<evidence type="ECO:0000256" key="17">
    <source>
        <dbReference type="SAM" id="MobiDB-lite"/>
    </source>
</evidence>
<evidence type="ECO:0000256" key="8">
    <source>
        <dbReference type="ARBA" id="ARBA00022692"/>
    </source>
</evidence>
<evidence type="ECO:0000259" key="19">
    <source>
        <dbReference type="Pfam" id="PF16211"/>
    </source>
</evidence>
<evidence type="ECO:0000256" key="4">
    <source>
        <dbReference type="ARBA" id="ARBA00007141"/>
    </source>
</evidence>
<dbReference type="PANTHER" id="PTHR10868:SF1">
    <property type="entry name" value="SIGMA NON-OPIOID INTRACELLULAR RECEPTOR 1"/>
    <property type="match status" value="1"/>
</dbReference>
<evidence type="ECO:0008006" key="22">
    <source>
        <dbReference type="Google" id="ProtNLM"/>
    </source>
</evidence>
<dbReference type="GO" id="GO:0003677">
    <property type="term" value="F:DNA binding"/>
    <property type="evidence" value="ECO:0007669"/>
    <property type="project" value="UniProtKB-KW"/>
</dbReference>
<evidence type="ECO:0000256" key="9">
    <source>
        <dbReference type="ARBA" id="ARBA00022824"/>
    </source>
</evidence>
<evidence type="ECO:0000256" key="16">
    <source>
        <dbReference type="ARBA" id="ARBA00029435"/>
    </source>
</evidence>
<dbReference type="GO" id="GO:0046982">
    <property type="term" value="F:protein heterodimerization activity"/>
    <property type="evidence" value="ECO:0007669"/>
    <property type="project" value="InterPro"/>
</dbReference>
<evidence type="ECO:0000256" key="7">
    <source>
        <dbReference type="ARBA" id="ARBA00022481"/>
    </source>
</evidence>
<dbReference type="Gene3D" id="1.10.20.10">
    <property type="entry name" value="Histone, subunit A"/>
    <property type="match status" value="1"/>
</dbReference>
<dbReference type="OrthoDB" id="347124at2759"/>
<dbReference type="UniPathway" id="UPA00768"/>
<dbReference type="SMART" id="SM00414">
    <property type="entry name" value="H2A"/>
    <property type="match status" value="1"/>
</dbReference>
<feature type="region of interest" description="Disordered" evidence="17">
    <location>
        <begin position="1"/>
        <end position="31"/>
    </location>
</feature>
<dbReference type="FunFam" id="1.10.20.10:FF:000008">
    <property type="entry name" value="Histone H2A"/>
    <property type="match status" value="1"/>
</dbReference>
<dbReference type="GO" id="GO:0000786">
    <property type="term" value="C:nucleosome"/>
    <property type="evidence" value="ECO:0007669"/>
    <property type="project" value="UniProtKB-KW"/>
</dbReference>
<dbReference type="Pfam" id="PF16211">
    <property type="entry name" value="Histone_H2A_C"/>
    <property type="match status" value="1"/>
</dbReference>
<evidence type="ECO:0000256" key="13">
    <source>
        <dbReference type="ARBA" id="ARBA00023136"/>
    </source>
</evidence>
<dbReference type="SUPFAM" id="SSF47113">
    <property type="entry name" value="Histone-fold"/>
    <property type="match status" value="1"/>
</dbReference>
<comment type="similarity">
    <text evidence="5">Belongs to the histone H2A family.</text>
</comment>
<organism evidence="20 21">
    <name type="scientific">Rhizopogon vesiculosus</name>
    <dbReference type="NCBI Taxonomy" id="180088"/>
    <lineage>
        <taxon>Eukaryota</taxon>
        <taxon>Fungi</taxon>
        <taxon>Dikarya</taxon>
        <taxon>Basidiomycota</taxon>
        <taxon>Agaricomycotina</taxon>
        <taxon>Agaricomycetes</taxon>
        <taxon>Agaricomycetidae</taxon>
        <taxon>Boletales</taxon>
        <taxon>Suillineae</taxon>
        <taxon>Rhizopogonaceae</taxon>
        <taxon>Rhizopogon</taxon>
    </lineage>
</organism>
<evidence type="ECO:0000313" key="20">
    <source>
        <dbReference type="EMBL" id="OJA11768.1"/>
    </source>
</evidence>
<evidence type="ECO:0000256" key="6">
    <source>
        <dbReference type="ARBA" id="ARBA00022454"/>
    </source>
</evidence>
<dbReference type="Pfam" id="PF04622">
    <property type="entry name" value="ERG2_Sigma1R"/>
    <property type="match status" value="1"/>
</dbReference>
<dbReference type="Pfam" id="PF00125">
    <property type="entry name" value="Histone"/>
    <property type="match status" value="1"/>
</dbReference>
<keyword evidence="15" id="KW-0544">Nucleosome core</keyword>
<gene>
    <name evidence="20" type="ORF">AZE42_06328</name>
</gene>
<protein>
    <recommendedName>
        <fullName evidence="22">Histone H2A</fullName>
    </recommendedName>
</protein>
<evidence type="ECO:0000259" key="18">
    <source>
        <dbReference type="Pfam" id="PF00125"/>
    </source>
</evidence>
<dbReference type="InterPro" id="IPR009072">
    <property type="entry name" value="Histone-fold"/>
</dbReference>
<keyword evidence="8" id="KW-0812">Transmembrane</keyword>
<accession>A0A1J8QEK6</accession>
<sequence length="378" mass="41235">MSGKVGGKAKSGGKASAESSSKSQSRSAKAGLQFPVGRVHRLLKKGNYAQRVGAGAPVYLAAVLEYLAAEILELAGNAARDNKKQRIVPRHLQLAIRNDEELNKLLGDVVISQGGVVPFINPELLPSKTSKGKKESQESPTGNGDVALKQSPQPQSNFAKWMTRVAAVLLLAATFTWLDGIKDRWYVLEPKFLHELAQDAIAASPNNPQGMINHILTNLTSTYPQLESPALSLNLDSSEWVFNNAGGAMGAMYILHASITEYLIIFGTPLGTEGHTGLHTADDYFHILVGEQWAFRPGALEMERYGPGDVHFLPRGTAKQYKMHEGCFALEYARGWIPLMMPFGLADTFTSTLDIPTLYHTIRITGRETIKNLLLGKI</sequence>
<evidence type="ECO:0000256" key="3">
    <source>
        <dbReference type="ARBA" id="ARBA00004586"/>
    </source>
</evidence>
<dbReference type="InterPro" id="IPR032454">
    <property type="entry name" value="Histone_H2A_C"/>
</dbReference>
<keyword evidence="14" id="KW-0539">Nucleus</keyword>
<feature type="domain" description="Core Histone H2A/H2B/H3" evidence="18">
    <location>
        <begin position="16"/>
        <end position="97"/>
    </location>
</feature>
<feature type="region of interest" description="Disordered" evidence="17">
    <location>
        <begin position="127"/>
        <end position="151"/>
    </location>
</feature>
<dbReference type="CDD" id="cd00074">
    <property type="entry name" value="HFD_H2A"/>
    <property type="match status" value="1"/>
</dbReference>
<dbReference type="InterPro" id="IPR002119">
    <property type="entry name" value="Histone_H2A"/>
</dbReference>
<evidence type="ECO:0000313" key="21">
    <source>
        <dbReference type="Proteomes" id="UP000183567"/>
    </source>
</evidence>
<dbReference type="InterPro" id="IPR007125">
    <property type="entry name" value="H2A/H2B/H3"/>
</dbReference>
<dbReference type="PANTHER" id="PTHR10868">
    <property type="entry name" value="SIGMA 1-TYPE OPIOID RECEPTOR-RELATED"/>
    <property type="match status" value="1"/>
</dbReference>
<dbReference type="InterPro" id="IPR032458">
    <property type="entry name" value="Histone_H2A_CS"/>
</dbReference>
<keyword evidence="6" id="KW-0158">Chromosome</keyword>
<feature type="compositionally biased region" description="Low complexity" evidence="17">
    <location>
        <begin position="12"/>
        <end position="31"/>
    </location>
</feature>
<dbReference type="PRINTS" id="PR00620">
    <property type="entry name" value="HISTONEH2A"/>
</dbReference>
<feature type="domain" description="Histone H2A C-terminal" evidence="19">
    <location>
        <begin position="100"/>
        <end position="134"/>
    </location>
</feature>
<keyword evidence="10" id="KW-1133">Transmembrane helix</keyword>
<dbReference type="GO" id="GO:0006696">
    <property type="term" value="P:ergosterol biosynthetic process"/>
    <property type="evidence" value="ECO:0007669"/>
    <property type="project" value="TreeGrafter"/>
</dbReference>
<evidence type="ECO:0000256" key="11">
    <source>
        <dbReference type="ARBA" id="ARBA00022990"/>
    </source>
</evidence>
<evidence type="ECO:0000256" key="12">
    <source>
        <dbReference type="ARBA" id="ARBA00023125"/>
    </source>
</evidence>
<comment type="pathway">
    <text evidence="16">Steroid metabolism; ergosterol biosynthesis.</text>
</comment>
<evidence type="ECO:0000256" key="5">
    <source>
        <dbReference type="ARBA" id="ARBA00010691"/>
    </source>
</evidence>
<dbReference type="Proteomes" id="UP000183567">
    <property type="component" value="Unassembled WGS sequence"/>
</dbReference>
<dbReference type="GO" id="GO:0005634">
    <property type="term" value="C:nucleus"/>
    <property type="evidence" value="ECO:0007669"/>
    <property type="project" value="UniProtKB-SubCell"/>
</dbReference>
<evidence type="ECO:0000256" key="1">
    <source>
        <dbReference type="ARBA" id="ARBA00004123"/>
    </source>
</evidence>
<keyword evidence="7" id="KW-0488">Methylation</keyword>
<keyword evidence="12" id="KW-0238">DNA-binding</keyword>
<dbReference type="STRING" id="180088.A0A1J8QEK6"/>
<dbReference type="EMBL" id="LVVM01004948">
    <property type="protein sequence ID" value="OJA11768.1"/>
    <property type="molecule type" value="Genomic_DNA"/>
</dbReference>
<dbReference type="GO" id="GO:0005789">
    <property type="term" value="C:endoplasmic reticulum membrane"/>
    <property type="evidence" value="ECO:0007669"/>
    <property type="project" value="UniProtKB-SubCell"/>
</dbReference>
<name>A0A1J8QEK6_9AGAM</name>